<protein>
    <submittedName>
        <fullName evidence="2">HVO_2523 family zinc finger protein</fullName>
    </submittedName>
</protein>
<feature type="transmembrane region" description="Helical" evidence="1">
    <location>
        <begin position="12"/>
        <end position="33"/>
    </location>
</feature>
<keyword evidence="1" id="KW-0472">Membrane</keyword>
<reference evidence="2 3" key="1">
    <citation type="journal article" date="2019" name="Int. J. Syst. Evol. Microbiol.">
        <title>The Global Catalogue of Microorganisms (GCM) 10K type strain sequencing project: providing services to taxonomists for standard genome sequencing and annotation.</title>
        <authorList>
            <consortium name="The Broad Institute Genomics Platform"/>
            <consortium name="The Broad Institute Genome Sequencing Center for Infectious Disease"/>
            <person name="Wu L."/>
            <person name="Ma J."/>
        </authorList>
    </citation>
    <scope>NUCLEOTIDE SEQUENCE [LARGE SCALE GENOMIC DNA]</scope>
    <source>
        <strain evidence="2 3">DT72</strain>
    </source>
</reference>
<dbReference type="Gene3D" id="2.120.10.30">
    <property type="entry name" value="TolB, C-terminal domain"/>
    <property type="match status" value="1"/>
</dbReference>
<keyword evidence="1" id="KW-1133">Transmembrane helix</keyword>
<dbReference type="NCBIfam" id="NF041914">
    <property type="entry name" value="HVO_2523"/>
    <property type="match status" value="1"/>
</dbReference>
<proteinExistence type="predicted"/>
<evidence type="ECO:0000256" key="1">
    <source>
        <dbReference type="SAM" id="Phobius"/>
    </source>
</evidence>
<organism evidence="2 3">
    <name type="scientific">Halorussus caseinilyticus</name>
    <dbReference type="NCBI Taxonomy" id="3034025"/>
    <lineage>
        <taxon>Archaea</taxon>
        <taxon>Methanobacteriati</taxon>
        <taxon>Methanobacteriota</taxon>
        <taxon>Stenosarchaea group</taxon>
        <taxon>Halobacteria</taxon>
        <taxon>Halobacteriales</taxon>
        <taxon>Haladaptataceae</taxon>
        <taxon>Halorussus</taxon>
    </lineage>
</organism>
<comment type="caution">
    <text evidence="2">The sequence shown here is derived from an EMBL/GenBank/DDBJ whole genome shotgun (WGS) entry which is preliminary data.</text>
</comment>
<dbReference type="InterPro" id="IPR011042">
    <property type="entry name" value="6-blade_b-propeller_TolB-like"/>
</dbReference>
<evidence type="ECO:0000313" key="2">
    <source>
        <dbReference type="EMBL" id="MFC7079566.1"/>
    </source>
</evidence>
<keyword evidence="3" id="KW-1185">Reference proteome</keyword>
<keyword evidence="1" id="KW-0812">Transmembrane</keyword>
<sequence length="462" mass="50429">MSASSDPLRRGLAYLGVGLLLVVGAFGGSWALAPDASVGGLDSNETTLVGVQGPGPNGNVTALDGTGDVLWSVGDIISYQDVSALDNGSVLATFAAGGYWSCGPYDPPCKRTGVRIIDPGPAPEVIWEWSYPVRTRKDSEVHDAEMLPSGNVLVADMEYESVFALNPKTGERVWTWNASDYYDAPADPTRSDWLHLNDADRIGEGRYLVSIRNENHLLVVERGEGVVEVVNEDGDSDVLNRQHNPHWLGEGAVLVADSENHRVVELHENETTGRWEVAWSVSEAGGIPFDWPRDADRLPNGHTLVTDSRNNRVVEMRRNGSVVASYVVPSLPYEADRVPYGERRGRPTASNAAGATRRTAEFRASRLSSLARATSSRFPTGCRRYIFSRSESPSRSGFAAGTCWSADDERTIVIGLADPLGNMSDDRGGRPCPVCEEPMYSRHCKYVCPRHGVMYDCSDTFY</sequence>
<accession>A0ABD5WLM3</accession>
<name>A0ABD5WLM3_9EURY</name>
<dbReference type="EMBL" id="JBHSZH010000005">
    <property type="protein sequence ID" value="MFC7079566.1"/>
    <property type="molecule type" value="Genomic_DNA"/>
</dbReference>
<dbReference type="PANTHER" id="PTHR35340:SF5">
    <property type="entry name" value="ASST-DOMAIN-CONTAINING PROTEIN"/>
    <property type="match status" value="1"/>
</dbReference>
<dbReference type="RefSeq" id="WP_382209058.1">
    <property type="nucleotide sequence ID" value="NZ_JBHSZH010000005.1"/>
</dbReference>
<dbReference type="SUPFAM" id="SSF50998">
    <property type="entry name" value="Quinoprotein alcohol dehydrogenase-like"/>
    <property type="match status" value="1"/>
</dbReference>
<dbReference type="InterPro" id="IPR053143">
    <property type="entry name" value="Arylsulfate_ST"/>
</dbReference>
<dbReference type="Proteomes" id="UP001596407">
    <property type="component" value="Unassembled WGS sequence"/>
</dbReference>
<dbReference type="InterPro" id="IPR049701">
    <property type="entry name" value="HVO_2523-like"/>
</dbReference>
<dbReference type="PANTHER" id="PTHR35340">
    <property type="entry name" value="PQQ ENZYME REPEAT PROTEIN-RELATED"/>
    <property type="match status" value="1"/>
</dbReference>
<dbReference type="InterPro" id="IPR011047">
    <property type="entry name" value="Quinoprotein_ADH-like_sf"/>
</dbReference>
<gene>
    <name evidence="2" type="ORF">ACFQJ6_04820</name>
</gene>
<evidence type="ECO:0000313" key="3">
    <source>
        <dbReference type="Proteomes" id="UP001596407"/>
    </source>
</evidence>
<dbReference type="AlphaFoldDB" id="A0ABD5WLM3"/>